<feature type="non-terminal residue" evidence="3">
    <location>
        <position position="1"/>
    </location>
</feature>
<organism evidence="3 4">
    <name type="scientific">Xenotaenia resolanae</name>
    <dbReference type="NCBI Taxonomy" id="208358"/>
    <lineage>
        <taxon>Eukaryota</taxon>
        <taxon>Metazoa</taxon>
        <taxon>Chordata</taxon>
        <taxon>Craniata</taxon>
        <taxon>Vertebrata</taxon>
        <taxon>Euteleostomi</taxon>
        <taxon>Actinopterygii</taxon>
        <taxon>Neopterygii</taxon>
        <taxon>Teleostei</taxon>
        <taxon>Neoteleostei</taxon>
        <taxon>Acanthomorphata</taxon>
        <taxon>Ovalentaria</taxon>
        <taxon>Atherinomorphae</taxon>
        <taxon>Cyprinodontiformes</taxon>
        <taxon>Goodeidae</taxon>
        <taxon>Xenotaenia</taxon>
    </lineage>
</organism>
<accession>A0ABV0WKM0</accession>
<dbReference type="SMART" id="SM00228">
    <property type="entry name" value="PDZ"/>
    <property type="match status" value="1"/>
</dbReference>
<dbReference type="PROSITE" id="PS50106">
    <property type="entry name" value="PDZ"/>
    <property type="match status" value="1"/>
</dbReference>
<feature type="compositionally biased region" description="Low complexity" evidence="1">
    <location>
        <begin position="27"/>
        <end position="41"/>
    </location>
</feature>
<evidence type="ECO:0000259" key="2">
    <source>
        <dbReference type="PROSITE" id="PS50106"/>
    </source>
</evidence>
<dbReference type="PANTHER" id="PTHR19964:SF92">
    <property type="entry name" value="PATJ HOMOLOG"/>
    <property type="match status" value="1"/>
</dbReference>
<dbReference type="CDD" id="cd06689">
    <property type="entry name" value="PDZ1_MUPP1-like"/>
    <property type="match status" value="1"/>
</dbReference>
<evidence type="ECO:0000313" key="3">
    <source>
        <dbReference type="EMBL" id="MEQ2269398.1"/>
    </source>
</evidence>
<dbReference type="InterPro" id="IPR051342">
    <property type="entry name" value="PDZ_scaffold"/>
</dbReference>
<dbReference type="SUPFAM" id="SSF50156">
    <property type="entry name" value="PDZ domain-like"/>
    <property type="match status" value="1"/>
</dbReference>
<dbReference type="InterPro" id="IPR036034">
    <property type="entry name" value="PDZ_sf"/>
</dbReference>
<evidence type="ECO:0000256" key="1">
    <source>
        <dbReference type="SAM" id="MobiDB-lite"/>
    </source>
</evidence>
<name>A0ABV0WKM0_9TELE</name>
<dbReference type="PANTHER" id="PTHR19964">
    <property type="entry name" value="MULTIPLE PDZ DOMAIN PROTEIN"/>
    <property type="match status" value="1"/>
</dbReference>
<dbReference type="InterPro" id="IPR001478">
    <property type="entry name" value="PDZ"/>
</dbReference>
<protein>
    <recommendedName>
        <fullName evidence="2">PDZ domain-containing protein</fullName>
    </recommendedName>
</protein>
<gene>
    <name evidence="3" type="ORF">XENORESO_004004</name>
</gene>
<sequence>LSSMPPDALSDFSFSRRGQLIMSTVNPSSLSTPPALSPSSSILTNGSSSCFPQAPPSTDWLRKWILTAAKGRHTELMSLTRPVSGGLGFSVVGLSPTGSSSQGVFVKHIQPGGIAHRDGRLQERDQILVINGSPLEPGMSHQQALSLLQQPGHTVELVVARDPHSEGGPISTFEVLTLKQQQKIQVFAKISFVETSVQVTPITAGHFETTPLRLIRVRPPVCEELDADEHCRPGLHQDLEPDCVISVMTLFGSDTTDLSDELTCLSSRIALTLSEVPTTPGFMAFHQLLWSCCPAPTRLASTHFPKNMRCWRGFWMGCRLIISNGRGPAAHSPASGSMEKTSRERNTFFLLEGENRQLIYPVLQIHSNLHRGVAATR</sequence>
<feature type="region of interest" description="Disordered" evidence="1">
    <location>
        <begin position="25"/>
        <end position="48"/>
    </location>
</feature>
<dbReference type="Pfam" id="PF00595">
    <property type="entry name" value="PDZ"/>
    <property type="match status" value="1"/>
</dbReference>
<feature type="domain" description="PDZ" evidence="2">
    <location>
        <begin position="76"/>
        <end position="163"/>
    </location>
</feature>
<dbReference type="EMBL" id="JAHRIM010051743">
    <property type="protein sequence ID" value="MEQ2269398.1"/>
    <property type="molecule type" value="Genomic_DNA"/>
</dbReference>
<dbReference type="Proteomes" id="UP001444071">
    <property type="component" value="Unassembled WGS sequence"/>
</dbReference>
<comment type="caution">
    <text evidence="3">The sequence shown here is derived from an EMBL/GenBank/DDBJ whole genome shotgun (WGS) entry which is preliminary data.</text>
</comment>
<evidence type="ECO:0000313" key="4">
    <source>
        <dbReference type="Proteomes" id="UP001444071"/>
    </source>
</evidence>
<dbReference type="Gene3D" id="2.30.42.10">
    <property type="match status" value="1"/>
</dbReference>
<proteinExistence type="predicted"/>
<reference evidence="3 4" key="1">
    <citation type="submission" date="2021-06" db="EMBL/GenBank/DDBJ databases">
        <authorList>
            <person name="Palmer J.M."/>
        </authorList>
    </citation>
    <scope>NUCLEOTIDE SEQUENCE [LARGE SCALE GENOMIC DNA]</scope>
    <source>
        <strain evidence="3 4">XR_2019</strain>
        <tissue evidence="3">Muscle</tissue>
    </source>
</reference>
<keyword evidence="4" id="KW-1185">Reference proteome</keyword>